<gene>
    <name evidence="1" type="ORF">DCAF_LOCUS17061</name>
</gene>
<name>A0AAV1S060_9ROSI</name>
<comment type="caution">
    <text evidence="1">The sequence shown here is derived from an EMBL/GenBank/DDBJ whole genome shotgun (WGS) entry which is preliminary data.</text>
</comment>
<dbReference type="Proteomes" id="UP001314170">
    <property type="component" value="Unassembled WGS sequence"/>
</dbReference>
<evidence type="ECO:0000313" key="2">
    <source>
        <dbReference type="Proteomes" id="UP001314170"/>
    </source>
</evidence>
<protein>
    <submittedName>
        <fullName evidence="1">Uncharacterized protein</fullName>
    </submittedName>
</protein>
<keyword evidence="2" id="KW-1185">Reference proteome</keyword>
<reference evidence="1 2" key="1">
    <citation type="submission" date="2024-01" db="EMBL/GenBank/DDBJ databases">
        <authorList>
            <person name="Waweru B."/>
        </authorList>
    </citation>
    <scope>NUCLEOTIDE SEQUENCE [LARGE SCALE GENOMIC DNA]</scope>
</reference>
<sequence length="97" mass="10673">MACLDRWMWWTVTILPRYQLRIHASRAVSALVEPAVTISALTAHVILRGLATDGMKVFSESFPRQDSASDALLACEQISISLNVGTEILVSWANETA</sequence>
<dbReference type="EMBL" id="CAWUPB010001160">
    <property type="protein sequence ID" value="CAK7342956.1"/>
    <property type="molecule type" value="Genomic_DNA"/>
</dbReference>
<evidence type="ECO:0000313" key="1">
    <source>
        <dbReference type="EMBL" id="CAK7342956.1"/>
    </source>
</evidence>
<dbReference type="AlphaFoldDB" id="A0AAV1S060"/>
<organism evidence="1 2">
    <name type="scientific">Dovyalis caffra</name>
    <dbReference type="NCBI Taxonomy" id="77055"/>
    <lineage>
        <taxon>Eukaryota</taxon>
        <taxon>Viridiplantae</taxon>
        <taxon>Streptophyta</taxon>
        <taxon>Embryophyta</taxon>
        <taxon>Tracheophyta</taxon>
        <taxon>Spermatophyta</taxon>
        <taxon>Magnoliopsida</taxon>
        <taxon>eudicotyledons</taxon>
        <taxon>Gunneridae</taxon>
        <taxon>Pentapetalae</taxon>
        <taxon>rosids</taxon>
        <taxon>fabids</taxon>
        <taxon>Malpighiales</taxon>
        <taxon>Salicaceae</taxon>
        <taxon>Flacourtieae</taxon>
        <taxon>Dovyalis</taxon>
    </lineage>
</organism>
<proteinExistence type="predicted"/>
<accession>A0AAV1S060</accession>